<sequence>MKVTIITVCFNASEDLQKTLNSVLNQEYANLEYLIIDGGSQDNTLELLKQYEVLFVSAKKSFRYISEKDNGTYDAMNKGARMAQGEWINYMNAGDSFYTTTTLQEVFSHKITDNVGVVYGDTLQVFDFGSGIAKASDYMKDNQIMPFCHQSCFVKTKLMQEYQFNLTYRIVADHDLFFRLTKNHIKFQYIPVVVARYNGQYGLSATNPLTLRLERLQIHHVTKKWYYPIALMWTYLRYGWIQTFKNHMPHWMTNAWMKHKRKFIVRN</sequence>
<proteinExistence type="predicted"/>
<gene>
    <name evidence="2" type="ORF">DXA27_19300</name>
</gene>
<evidence type="ECO:0000313" key="3">
    <source>
        <dbReference type="Proteomes" id="UP000284614"/>
    </source>
</evidence>
<dbReference type="Pfam" id="PF00535">
    <property type="entry name" value="Glycos_transf_2"/>
    <property type="match status" value="1"/>
</dbReference>
<evidence type="ECO:0000313" key="2">
    <source>
        <dbReference type="EMBL" id="RGY65576.1"/>
    </source>
</evidence>
<evidence type="ECO:0000259" key="1">
    <source>
        <dbReference type="Pfam" id="PF00535"/>
    </source>
</evidence>
<dbReference type="AlphaFoldDB" id="A0A413JTU4"/>
<organism evidence="2 3">
    <name type="scientific">Bacteroides fragilis</name>
    <dbReference type="NCBI Taxonomy" id="817"/>
    <lineage>
        <taxon>Bacteria</taxon>
        <taxon>Pseudomonadati</taxon>
        <taxon>Bacteroidota</taxon>
        <taxon>Bacteroidia</taxon>
        <taxon>Bacteroidales</taxon>
        <taxon>Bacteroidaceae</taxon>
        <taxon>Bacteroides</taxon>
    </lineage>
</organism>
<comment type="caution">
    <text evidence="2">The sequence shown here is derived from an EMBL/GenBank/DDBJ whole genome shotgun (WGS) entry which is preliminary data.</text>
</comment>
<dbReference type="PANTHER" id="PTHR22916:SF67">
    <property type="entry name" value="COLANIC ACID BIOSYNTHESIS GLYCOSYL TRANSFERASE WCAE-RELATED"/>
    <property type="match status" value="1"/>
</dbReference>
<dbReference type="CDD" id="cd06433">
    <property type="entry name" value="GT_2_WfgS_like"/>
    <property type="match status" value="1"/>
</dbReference>
<reference evidence="2 3" key="1">
    <citation type="submission" date="2018-08" db="EMBL/GenBank/DDBJ databases">
        <title>A genome reference for cultivated species of the human gut microbiota.</title>
        <authorList>
            <person name="Zou Y."/>
            <person name="Xue W."/>
            <person name="Luo G."/>
        </authorList>
    </citation>
    <scope>NUCLEOTIDE SEQUENCE [LARGE SCALE GENOMIC DNA]</scope>
    <source>
        <strain evidence="2 3">OF01-1</strain>
    </source>
</reference>
<dbReference type="InterPro" id="IPR001173">
    <property type="entry name" value="Glyco_trans_2-like"/>
</dbReference>
<keyword evidence="2" id="KW-0808">Transferase</keyword>
<dbReference type="RefSeq" id="WP_005820732.1">
    <property type="nucleotide sequence ID" value="NZ_JAGJHU010000006.1"/>
</dbReference>
<dbReference type="InterPro" id="IPR029044">
    <property type="entry name" value="Nucleotide-diphossugar_trans"/>
</dbReference>
<dbReference type="PANTHER" id="PTHR22916">
    <property type="entry name" value="GLYCOSYLTRANSFERASE"/>
    <property type="match status" value="1"/>
</dbReference>
<dbReference type="Gene3D" id="3.90.550.10">
    <property type="entry name" value="Spore Coat Polysaccharide Biosynthesis Protein SpsA, Chain A"/>
    <property type="match status" value="1"/>
</dbReference>
<dbReference type="SUPFAM" id="SSF53448">
    <property type="entry name" value="Nucleotide-diphospho-sugar transferases"/>
    <property type="match status" value="1"/>
</dbReference>
<dbReference type="Proteomes" id="UP000284614">
    <property type="component" value="Unassembled WGS sequence"/>
</dbReference>
<protein>
    <submittedName>
        <fullName evidence="2">Glycosyltransferase</fullName>
    </submittedName>
</protein>
<dbReference type="GO" id="GO:0016758">
    <property type="term" value="F:hexosyltransferase activity"/>
    <property type="evidence" value="ECO:0007669"/>
    <property type="project" value="UniProtKB-ARBA"/>
</dbReference>
<accession>A0A413JTU4</accession>
<name>A0A413JTU4_BACFG</name>
<feature type="domain" description="Glycosyltransferase 2-like" evidence="1">
    <location>
        <begin position="4"/>
        <end position="149"/>
    </location>
</feature>
<dbReference type="EMBL" id="QSDG01000022">
    <property type="protein sequence ID" value="RGY65576.1"/>
    <property type="molecule type" value="Genomic_DNA"/>
</dbReference>